<comment type="caution">
    <text evidence="2">The sequence shown here is derived from an EMBL/GenBank/DDBJ whole genome shotgun (WGS) entry which is preliminary data.</text>
</comment>
<gene>
    <name evidence="2" type="ORF">FBQ73_06480</name>
</gene>
<protein>
    <submittedName>
        <fullName evidence="2">Uncharacterized protein</fullName>
    </submittedName>
</protein>
<dbReference type="EMBL" id="VAUP01000015">
    <property type="protein sequence ID" value="TLX43748.1"/>
    <property type="molecule type" value="Genomic_DNA"/>
</dbReference>
<proteinExistence type="predicted"/>
<name>A0A6C1KHI8_XANAU</name>
<sequence length="83" mass="9083">MAEALAVAKSLTVRQRAKRFGGYGGLSFVEMPQSIADEMEEWLATETFDGCVDKVAPQPRPPLRTSGGRGCGRGCRARNRARR</sequence>
<evidence type="ECO:0000313" key="3">
    <source>
        <dbReference type="Proteomes" id="UP000305131"/>
    </source>
</evidence>
<dbReference type="AlphaFoldDB" id="A0A6C1KHI8"/>
<reference evidence="2 3" key="1">
    <citation type="submission" date="2019-05" db="EMBL/GenBank/DDBJ databases">
        <authorList>
            <person name="Zhou X."/>
        </authorList>
    </citation>
    <scope>NUCLEOTIDE SEQUENCE [LARGE SCALE GENOMIC DNA]</scope>
    <source>
        <strain evidence="2 3">DSM 432</strain>
    </source>
</reference>
<evidence type="ECO:0000256" key="1">
    <source>
        <dbReference type="SAM" id="MobiDB-lite"/>
    </source>
</evidence>
<accession>A0A6C1KHI8</accession>
<evidence type="ECO:0000313" key="2">
    <source>
        <dbReference type="EMBL" id="TLX43748.1"/>
    </source>
</evidence>
<feature type="region of interest" description="Disordered" evidence="1">
    <location>
        <begin position="58"/>
        <end position="83"/>
    </location>
</feature>
<dbReference type="Proteomes" id="UP000305131">
    <property type="component" value="Unassembled WGS sequence"/>
</dbReference>
<organism evidence="2 3">
    <name type="scientific">Xanthobacter autotrophicus</name>
    <dbReference type="NCBI Taxonomy" id="280"/>
    <lineage>
        <taxon>Bacteria</taxon>
        <taxon>Pseudomonadati</taxon>
        <taxon>Pseudomonadota</taxon>
        <taxon>Alphaproteobacteria</taxon>
        <taxon>Hyphomicrobiales</taxon>
        <taxon>Xanthobacteraceae</taxon>
        <taxon>Xanthobacter</taxon>
    </lineage>
</organism>